<keyword evidence="9" id="KW-0645">Protease</keyword>
<evidence type="ECO:0000256" key="9">
    <source>
        <dbReference type="RuleBase" id="RU003794"/>
    </source>
</evidence>
<dbReference type="GO" id="GO:0032259">
    <property type="term" value="P:methylation"/>
    <property type="evidence" value="ECO:0007669"/>
    <property type="project" value="UniProtKB-KW"/>
</dbReference>
<evidence type="ECO:0000256" key="4">
    <source>
        <dbReference type="ARBA" id="ARBA00022519"/>
    </source>
</evidence>
<evidence type="ECO:0000259" key="11">
    <source>
        <dbReference type="Pfam" id="PF01478"/>
    </source>
</evidence>
<evidence type="ECO:0000256" key="7">
    <source>
        <dbReference type="ARBA" id="ARBA00023136"/>
    </source>
</evidence>
<dbReference type="AlphaFoldDB" id="A0A222DY85"/>
<evidence type="ECO:0000256" key="1">
    <source>
        <dbReference type="ARBA" id="ARBA00004429"/>
    </source>
</evidence>
<dbReference type="KEGG" id="aht:ANTHELSMS3_00209"/>
<dbReference type="Pfam" id="PF06750">
    <property type="entry name" value="A24_N_bact"/>
    <property type="match status" value="1"/>
</dbReference>
<evidence type="ECO:0000256" key="6">
    <source>
        <dbReference type="ARBA" id="ARBA00022989"/>
    </source>
</evidence>
<dbReference type="OrthoDB" id="9789291at2"/>
<evidence type="ECO:0000259" key="12">
    <source>
        <dbReference type="Pfam" id="PF06750"/>
    </source>
</evidence>
<keyword evidence="9" id="KW-0378">Hydrolase</keyword>
<dbReference type="EC" id="3.4.23.43" evidence="9"/>
<dbReference type="PRINTS" id="PR00864">
    <property type="entry name" value="PREPILNPTASE"/>
</dbReference>
<comment type="catalytic activity">
    <reaction evidence="9">
        <text>Typically cleaves a -Gly-|-Phe- bond to release an N-terminal, basic peptide of 5-8 residues from type IV prepilin, and then N-methylates the new N-terminal amino group, the methyl donor being S-adenosyl-L-methionine.</text>
        <dbReference type="EC" id="3.4.23.43"/>
    </reaction>
</comment>
<reference evidence="13 14" key="1">
    <citation type="submission" date="2017-07" db="EMBL/GenBank/DDBJ databases">
        <title>Genome Sequence of Antarctobacter heliothermus Strain SMS3 Isolated from a culture of the Diatom Skeletonema marinoi.</title>
        <authorList>
            <person name="Topel M."/>
            <person name="Pinder M.I.M."/>
            <person name="Johansson O.N."/>
            <person name="Kourtchenko O."/>
            <person name="Godhe A."/>
            <person name="Clarke A.K."/>
        </authorList>
    </citation>
    <scope>NUCLEOTIDE SEQUENCE [LARGE SCALE GENOMIC DNA]</scope>
    <source>
        <strain evidence="13 14">SMS3</strain>
    </source>
</reference>
<comment type="function">
    <text evidence="9">Plays an essential role in type IV pili and type II pseudopili formation by proteolytically removing the leader sequence from substrate proteins and subsequently monomethylating the alpha-amino group of the newly exposed N-terminal phenylalanine.</text>
</comment>
<keyword evidence="5 9" id="KW-0812">Transmembrane</keyword>
<comment type="subcellular location">
    <subcellularLocation>
        <location evidence="1">Cell inner membrane</location>
        <topology evidence="1">Multi-pass membrane protein</topology>
    </subcellularLocation>
    <subcellularLocation>
        <location evidence="9">Cell membrane</location>
        <topology evidence="9">Multi-pass membrane protein</topology>
    </subcellularLocation>
</comment>
<keyword evidence="4" id="KW-0997">Cell inner membrane</keyword>
<dbReference type="InterPro" id="IPR000045">
    <property type="entry name" value="Prepilin_IV_endopep_pep"/>
</dbReference>
<organism evidence="13 14">
    <name type="scientific">Antarctobacter heliothermus</name>
    <dbReference type="NCBI Taxonomy" id="74033"/>
    <lineage>
        <taxon>Bacteria</taxon>
        <taxon>Pseudomonadati</taxon>
        <taxon>Pseudomonadota</taxon>
        <taxon>Alphaproteobacteria</taxon>
        <taxon>Rhodobacterales</taxon>
        <taxon>Roseobacteraceae</taxon>
        <taxon>Antarctobacter</taxon>
    </lineage>
</organism>
<keyword evidence="7 10" id="KW-0472">Membrane</keyword>
<dbReference type="InterPro" id="IPR010627">
    <property type="entry name" value="Prepilin_pept_A24_N"/>
</dbReference>
<dbReference type="PANTHER" id="PTHR30487:SF0">
    <property type="entry name" value="PREPILIN LEADER PEPTIDASE_N-METHYLTRANSFERASE-RELATED"/>
    <property type="match status" value="1"/>
</dbReference>
<feature type="domain" description="Prepilin type IV endopeptidase peptidase" evidence="11">
    <location>
        <begin position="106"/>
        <end position="209"/>
    </location>
</feature>
<evidence type="ECO:0000256" key="10">
    <source>
        <dbReference type="SAM" id="Phobius"/>
    </source>
</evidence>
<keyword evidence="9" id="KW-0489">Methyltransferase</keyword>
<dbReference type="EMBL" id="CP022540">
    <property type="protein sequence ID" value="ASP18934.1"/>
    <property type="molecule type" value="Genomic_DNA"/>
</dbReference>
<name>A0A222DY85_9RHOB</name>
<keyword evidence="14" id="KW-1185">Reference proteome</keyword>
<proteinExistence type="inferred from homology"/>
<dbReference type="RefSeq" id="WP_094033260.1">
    <property type="nucleotide sequence ID" value="NZ_CP022540.1"/>
</dbReference>
<accession>A0A222DY85</accession>
<dbReference type="InterPro" id="IPR050882">
    <property type="entry name" value="Prepilin_peptidase/N-MTase"/>
</dbReference>
<sequence>MTALPTLLLLLLAPAIGSFLAVLVDRLPRGEDVVARPSHCRSCGARLGWRELVPLLSYPIQRGRCRHCGTAFPGWLWLMEVAALGLAVLALLRGGSDWQVWCSAGLLWLLLALAVCDLIWFRLPDALTAALAALCLGAALAQGVFVQALAGGLLGMGSFLALRLGYKALRRREGLGLGDVKLMAGLGALTGPFDLPLLVLVAAVGALCVTFALHRTLKGDLALPFGSALSGAGALLWLFEKTLL</sequence>
<keyword evidence="9" id="KW-0511">Multifunctional enzyme</keyword>
<feature type="transmembrane region" description="Helical" evidence="10">
    <location>
        <begin position="74"/>
        <end position="92"/>
    </location>
</feature>
<dbReference type="Proteomes" id="UP000203589">
    <property type="component" value="Chromosome"/>
</dbReference>
<feature type="transmembrane region" description="Helical" evidence="10">
    <location>
        <begin position="104"/>
        <end position="123"/>
    </location>
</feature>
<keyword evidence="9" id="KW-0808">Transferase</keyword>
<dbReference type="EC" id="2.1.1.-" evidence="9"/>
<dbReference type="GO" id="GO:0008168">
    <property type="term" value="F:methyltransferase activity"/>
    <property type="evidence" value="ECO:0007669"/>
    <property type="project" value="UniProtKB-KW"/>
</dbReference>
<dbReference type="PANTHER" id="PTHR30487">
    <property type="entry name" value="TYPE 4 PREPILIN-LIKE PROTEINS LEADER PEPTIDE-PROCESSING ENZYME"/>
    <property type="match status" value="1"/>
</dbReference>
<dbReference type="GO" id="GO:0006465">
    <property type="term" value="P:signal peptide processing"/>
    <property type="evidence" value="ECO:0007669"/>
    <property type="project" value="TreeGrafter"/>
</dbReference>
<feature type="transmembrane region" description="Helical" evidence="10">
    <location>
        <begin position="129"/>
        <end position="162"/>
    </location>
</feature>
<evidence type="ECO:0000313" key="14">
    <source>
        <dbReference type="Proteomes" id="UP000203589"/>
    </source>
</evidence>
<dbReference type="Pfam" id="PF01478">
    <property type="entry name" value="Peptidase_A24"/>
    <property type="match status" value="1"/>
</dbReference>
<protein>
    <recommendedName>
        <fullName evidence="9">Prepilin leader peptidase/N-methyltransferase</fullName>
        <ecNumber evidence="9">2.1.1.-</ecNumber>
        <ecNumber evidence="9">3.4.23.43</ecNumber>
    </recommendedName>
</protein>
<evidence type="ECO:0000256" key="3">
    <source>
        <dbReference type="ARBA" id="ARBA00022475"/>
    </source>
</evidence>
<keyword evidence="3" id="KW-1003">Cell membrane</keyword>
<feature type="transmembrane region" description="Helical" evidence="10">
    <location>
        <begin position="221"/>
        <end position="239"/>
    </location>
</feature>
<evidence type="ECO:0000256" key="8">
    <source>
        <dbReference type="RuleBase" id="RU003793"/>
    </source>
</evidence>
<comment type="similarity">
    <text evidence="2 8">Belongs to the peptidase A24 family.</text>
</comment>
<evidence type="ECO:0000313" key="13">
    <source>
        <dbReference type="EMBL" id="ASP18934.1"/>
    </source>
</evidence>
<evidence type="ECO:0000256" key="5">
    <source>
        <dbReference type="ARBA" id="ARBA00022692"/>
    </source>
</evidence>
<feature type="domain" description="Prepilin peptidase A24 N-terminal" evidence="12">
    <location>
        <begin position="12"/>
        <end position="91"/>
    </location>
</feature>
<dbReference type="GO" id="GO:0005886">
    <property type="term" value="C:plasma membrane"/>
    <property type="evidence" value="ECO:0007669"/>
    <property type="project" value="UniProtKB-SubCell"/>
</dbReference>
<dbReference type="Gene3D" id="1.20.120.1220">
    <property type="match status" value="1"/>
</dbReference>
<evidence type="ECO:0000256" key="2">
    <source>
        <dbReference type="ARBA" id="ARBA00005801"/>
    </source>
</evidence>
<dbReference type="InterPro" id="IPR014032">
    <property type="entry name" value="Peptidase_A24A_bac"/>
</dbReference>
<dbReference type="GO" id="GO:0004190">
    <property type="term" value="F:aspartic-type endopeptidase activity"/>
    <property type="evidence" value="ECO:0007669"/>
    <property type="project" value="UniProtKB-EC"/>
</dbReference>
<gene>
    <name evidence="13" type="primary">pppA</name>
    <name evidence="13" type="ORF">ANTHELSMS3_00209</name>
</gene>
<keyword evidence="6 10" id="KW-1133">Transmembrane helix</keyword>